<name>A0ABP7VL98_9BACI</name>
<protein>
    <submittedName>
        <fullName evidence="1">Uncharacterized protein</fullName>
    </submittedName>
</protein>
<evidence type="ECO:0000313" key="1">
    <source>
        <dbReference type="EMBL" id="GAA4069753.1"/>
    </source>
</evidence>
<proteinExistence type="predicted"/>
<keyword evidence="2" id="KW-1185">Reference proteome</keyword>
<gene>
    <name evidence="1" type="ORF">GCM10022410_14550</name>
</gene>
<dbReference type="EMBL" id="BAABDL010000075">
    <property type="protein sequence ID" value="GAA4069753.1"/>
    <property type="molecule type" value="Genomic_DNA"/>
</dbReference>
<evidence type="ECO:0000313" key="2">
    <source>
        <dbReference type="Proteomes" id="UP001501734"/>
    </source>
</evidence>
<accession>A0ABP7VL98</accession>
<dbReference type="Proteomes" id="UP001501734">
    <property type="component" value="Unassembled WGS sequence"/>
</dbReference>
<sequence length="52" mass="5810">MLEEQPVINAPVIENLVVEESTSEDQEVVENESSEELPDTATMLYNYLVVGI</sequence>
<comment type="caution">
    <text evidence="1">The sequence shown here is derived from an EMBL/GenBank/DDBJ whole genome shotgun (WGS) entry which is preliminary data.</text>
</comment>
<organism evidence="1 2">
    <name type="scientific">Amphibacillus indicireducens</name>
    <dbReference type="NCBI Taxonomy" id="1076330"/>
    <lineage>
        <taxon>Bacteria</taxon>
        <taxon>Bacillati</taxon>
        <taxon>Bacillota</taxon>
        <taxon>Bacilli</taxon>
        <taxon>Bacillales</taxon>
        <taxon>Bacillaceae</taxon>
        <taxon>Amphibacillus</taxon>
    </lineage>
</organism>
<reference evidence="2" key="1">
    <citation type="journal article" date="2019" name="Int. J. Syst. Evol. Microbiol.">
        <title>The Global Catalogue of Microorganisms (GCM) 10K type strain sequencing project: providing services to taxonomists for standard genome sequencing and annotation.</title>
        <authorList>
            <consortium name="The Broad Institute Genomics Platform"/>
            <consortium name="The Broad Institute Genome Sequencing Center for Infectious Disease"/>
            <person name="Wu L."/>
            <person name="Ma J."/>
        </authorList>
    </citation>
    <scope>NUCLEOTIDE SEQUENCE [LARGE SCALE GENOMIC DNA]</scope>
    <source>
        <strain evidence="2">JCM 17250</strain>
    </source>
</reference>
<dbReference type="RefSeq" id="WP_344911763.1">
    <property type="nucleotide sequence ID" value="NZ_BAABDL010000075.1"/>
</dbReference>